<evidence type="ECO:0000259" key="2">
    <source>
        <dbReference type="Pfam" id="PF17223"/>
    </source>
</evidence>
<evidence type="ECO:0000313" key="3">
    <source>
        <dbReference type="EMBL" id="KAJ6642185.1"/>
    </source>
</evidence>
<accession>A0A9Q0N1Z5</accession>
<comment type="caution">
    <text evidence="3">The sequence shown here is derived from an EMBL/GenBank/DDBJ whole genome shotgun (WGS) entry which is preliminary data.</text>
</comment>
<dbReference type="OrthoDB" id="8186685at2759"/>
<protein>
    <submittedName>
        <fullName evidence="3">Cuticle protein 1</fullName>
    </submittedName>
</protein>
<dbReference type="Pfam" id="PF17223">
    <property type="entry name" value="CPCFC"/>
    <property type="match status" value="3"/>
</dbReference>
<organism evidence="3 4">
    <name type="scientific">Pseudolycoriella hygida</name>
    <dbReference type="NCBI Taxonomy" id="35572"/>
    <lineage>
        <taxon>Eukaryota</taxon>
        <taxon>Metazoa</taxon>
        <taxon>Ecdysozoa</taxon>
        <taxon>Arthropoda</taxon>
        <taxon>Hexapoda</taxon>
        <taxon>Insecta</taxon>
        <taxon>Pterygota</taxon>
        <taxon>Neoptera</taxon>
        <taxon>Endopterygota</taxon>
        <taxon>Diptera</taxon>
        <taxon>Nematocera</taxon>
        <taxon>Sciaroidea</taxon>
        <taxon>Sciaridae</taxon>
        <taxon>Pseudolycoriella</taxon>
    </lineage>
</organism>
<keyword evidence="4" id="KW-1185">Reference proteome</keyword>
<keyword evidence="1" id="KW-0732">Signal</keyword>
<feature type="chain" id="PRO_5040458481" evidence="1">
    <location>
        <begin position="18"/>
        <end position="156"/>
    </location>
</feature>
<evidence type="ECO:0000256" key="1">
    <source>
        <dbReference type="SAM" id="SignalP"/>
    </source>
</evidence>
<feature type="domain" description="Cuticle protein CPCFC" evidence="2">
    <location>
        <begin position="139"/>
        <end position="155"/>
    </location>
</feature>
<sequence>MNSILITFSTVMVMACAQHLPAAQYPAGVDPSLCPGYPNCDNALLHNAKSQPAWSNPQPQWAAAQNWNAQPSAWNYQAPQWQQPAHIYEPVSNDLSGGDKYPAGVSPHSCPNYPFCDVNASGHSAPVVAPLPGWTERLYPAGVSPQECPNFPYCHQ</sequence>
<feature type="domain" description="Cuticle protein CPCFC" evidence="2">
    <location>
        <begin position="25"/>
        <end position="41"/>
    </location>
</feature>
<dbReference type="InterPro" id="IPR033778">
    <property type="entry name" value="CPCFC"/>
</dbReference>
<reference evidence="3" key="1">
    <citation type="submission" date="2022-07" db="EMBL/GenBank/DDBJ databases">
        <authorList>
            <person name="Trinca V."/>
            <person name="Uliana J.V.C."/>
            <person name="Torres T.T."/>
            <person name="Ward R.J."/>
            <person name="Monesi N."/>
        </authorList>
    </citation>
    <scope>NUCLEOTIDE SEQUENCE</scope>
    <source>
        <strain evidence="3">HSMRA1968</strain>
        <tissue evidence="3">Whole embryos</tissue>
    </source>
</reference>
<dbReference type="AlphaFoldDB" id="A0A9Q0N1Z5"/>
<feature type="domain" description="Cuticle protein CPCFC" evidence="2">
    <location>
        <begin position="101"/>
        <end position="117"/>
    </location>
</feature>
<feature type="signal peptide" evidence="1">
    <location>
        <begin position="1"/>
        <end position="17"/>
    </location>
</feature>
<evidence type="ECO:0000313" key="4">
    <source>
        <dbReference type="Proteomes" id="UP001151699"/>
    </source>
</evidence>
<dbReference type="Proteomes" id="UP001151699">
    <property type="component" value="Chromosome B"/>
</dbReference>
<dbReference type="GO" id="GO:0042302">
    <property type="term" value="F:structural constituent of cuticle"/>
    <property type="evidence" value="ECO:0007669"/>
    <property type="project" value="InterPro"/>
</dbReference>
<gene>
    <name evidence="3" type="primary">CU01_1</name>
    <name evidence="3" type="ORF">Bhyg_07132</name>
</gene>
<dbReference type="EMBL" id="WJQU01000002">
    <property type="protein sequence ID" value="KAJ6642185.1"/>
    <property type="molecule type" value="Genomic_DNA"/>
</dbReference>
<proteinExistence type="predicted"/>
<name>A0A9Q0N1Z5_9DIPT</name>